<keyword evidence="4 7" id="KW-0863">Zinc-finger</keyword>
<feature type="domain" description="C2H2-type" evidence="9">
    <location>
        <begin position="266"/>
        <end position="295"/>
    </location>
</feature>
<organism evidence="10 11">
    <name type="scientific">Limulus polyphemus</name>
    <name type="common">Atlantic horseshoe crab</name>
    <dbReference type="NCBI Taxonomy" id="6850"/>
    <lineage>
        <taxon>Eukaryota</taxon>
        <taxon>Metazoa</taxon>
        <taxon>Ecdysozoa</taxon>
        <taxon>Arthropoda</taxon>
        <taxon>Chelicerata</taxon>
        <taxon>Merostomata</taxon>
        <taxon>Xiphosura</taxon>
        <taxon>Limulidae</taxon>
        <taxon>Limulus</taxon>
    </lineage>
</organism>
<evidence type="ECO:0000256" key="4">
    <source>
        <dbReference type="ARBA" id="ARBA00022771"/>
    </source>
</evidence>
<keyword evidence="5" id="KW-0862">Zinc</keyword>
<dbReference type="GeneID" id="106475324"/>
<evidence type="ECO:0000313" key="10">
    <source>
        <dbReference type="Proteomes" id="UP000694941"/>
    </source>
</evidence>
<evidence type="ECO:0000256" key="6">
    <source>
        <dbReference type="ARBA" id="ARBA00023242"/>
    </source>
</evidence>
<feature type="domain" description="C2H2-type" evidence="9">
    <location>
        <begin position="239"/>
        <end position="266"/>
    </location>
</feature>
<feature type="domain" description="C2H2-type" evidence="9">
    <location>
        <begin position="324"/>
        <end position="351"/>
    </location>
</feature>
<feature type="domain" description="C2H2-type" evidence="9">
    <location>
        <begin position="183"/>
        <end position="210"/>
    </location>
</feature>
<dbReference type="InterPro" id="IPR050331">
    <property type="entry name" value="Zinc_finger"/>
</dbReference>
<reference evidence="11" key="1">
    <citation type="submission" date="2025-08" db="UniProtKB">
        <authorList>
            <consortium name="RefSeq"/>
        </authorList>
    </citation>
    <scope>IDENTIFICATION</scope>
    <source>
        <tissue evidence="11">Muscle</tissue>
    </source>
</reference>
<dbReference type="SUPFAM" id="SSF57667">
    <property type="entry name" value="beta-beta-alpha zinc fingers"/>
    <property type="match status" value="5"/>
</dbReference>
<evidence type="ECO:0000256" key="3">
    <source>
        <dbReference type="ARBA" id="ARBA00022737"/>
    </source>
</evidence>
<gene>
    <name evidence="11" type="primary">LOC106475324</name>
</gene>
<feature type="domain" description="C2H2-type" evidence="9">
    <location>
        <begin position="155"/>
        <end position="182"/>
    </location>
</feature>
<protein>
    <submittedName>
        <fullName evidence="11">Zinc finger protein 888-like</fullName>
    </submittedName>
</protein>
<dbReference type="InterPro" id="IPR036236">
    <property type="entry name" value="Znf_C2H2_sf"/>
</dbReference>
<evidence type="ECO:0000256" key="7">
    <source>
        <dbReference type="PROSITE-ProRule" id="PRU00042"/>
    </source>
</evidence>
<accession>A0ABM1BZ84</accession>
<dbReference type="InterPro" id="IPR017956">
    <property type="entry name" value="AT_hook_DNA-bd_motif"/>
</dbReference>
<dbReference type="Proteomes" id="UP000694941">
    <property type="component" value="Unplaced"/>
</dbReference>
<keyword evidence="10" id="KW-1185">Reference proteome</keyword>
<evidence type="ECO:0000259" key="9">
    <source>
        <dbReference type="PROSITE" id="PS50157"/>
    </source>
</evidence>
<dbReference type="SMART" id="SM00355">
    <property type="entry name" value="ZnF_C2H2"/>
    <property type="match status" value="9"/>
</dbReference>
<keyword evidence="2" id="KW-0479">Metal-binding</keyword>
<feature type="domain" description="C2H2-type" evidence="9">
    <location>
        <begin position="211"/>
        <end position="238"/>
    </location>
</feature>
<comment type="subcellular location">
    <subcellularLocation>
        <location evidence="1">Nucleus</location>
    </subcellularLocation>
</comment>
<evidence type="ECO:0000256" key="2">
    <source>
        <dbReference type="ARBA" id="ARBA00022723"/>
    </source>
</evidence>
<name>A0ABM1BZ84_LIMPO</name>
<dbReference type="PANTHER" id="PTHR16515">
    <property type="entry name" value="PR DOMAIN ZINC FINGER PROTEIN"/>
    <property type="match status" value="1"/>
</dbReference>
<evidence type="ECO:0000256" key="8">
    <source>
        <dbReference type="SAM" id="MobiDB-lite"/>
    </source>
</evidence>
<dbReference type="InterPro" id="IPR013087">
    <property type="entry name" value="Znf_C2H2_type"/>
</dbReference>
<proteinExistence type="predicted"/>
<feature type="domain" description="C2H2-type" evidence="9">
    <location>
        <begin position="296"/>
        <end position="323"/>
    </location>
</feature>
<keyword evidence="3" id="KW-0677">Repeat</keyword>
<evidence type="ECO:0000256" key="1">
    <source>
        <dbReference type="ARBA" id="ARBA00004123"/>
    </source>
</evidence>
<sequence>MSTVPHKRKPGRPRKIEQTLSKPHAQVSVPKRPRGRPPKYQRLEVITNSDLSHDHSGKKTLDFKEGEDQNCDNNIVYEFRKRKDTSDQLLQIKGKDGMKCPYCCYISNGTNRLEQHISSVHAKDVTYKCGICDFTCSWNREYWDHMRAHYDGPPYKCESCPYTCERIQFLLTHRMKHTDEKPFQCEQCGYRCRTKCNLIAHKRSHTGEKPYKCDHCGRCFSMKGSLDQHMATHSNIRPFLCDMCGFSTKYQSHLQLHQKIHTGDVFRCNHANCTYFTPKKSQLAAHIRTHTAERSHICAVCGRAFIEKSHLVRHERIHLSVKPYKCDQCEYSSTRRDKLKEHVEKHHGLNATARVPFKPRKPRRQKFDPSCFPNLDTQATIVSEMHTTEQEPSLYQYSYNTEVSPELSTRVLLVQNQSVHNQQASVVDPLQQHNHHSQVMYVETRMMPPDQQTNVTVMPANIPHQHHPSSHHPLPMPHTAVPVVHNPGDEGGNYSHTQDLGGLGAFMAFF</sequence>
<dbReference type="RefSeq" id="XP_013791471.1">
    <property type="nucleotide sequence ID" value="XM_013936017.2"/>
</dbReference>
<dbReference type="PANTHER" id="PTHR16515:SF66">
    <property type="entry name" value="C2H2-TYPE DOMAIN-CONTAINING PROTEIN"/>
    <property type="match status" value="1"/>
</dbReference>
<feature type="compositionally biased region" description="Basic residues" evidence="8">
    <location>
        <begin position="1"/>
        <end position="13"/>
    </location>
</feature>
<keyword evidence="6" id="KW-0539">Nucleus</keyword>
<dbReference type="PROSITE" id="PS50157">
    <property type="entry name" value="ZINC_FINGER_C2H2_2"/>
    <property type="match status" value="7"/>
</dbReference>
<evidence type="ECO:0000313" key="11">
    <source>
        <dbReference type="RefSeq" id="XP_013791471.1"/>
    </source>
</evidence>
<evidence type="ECO:0000256" key="5">
    <source>
        <dbReference type="ARBA" id="ARBA00022833"/>
    </source>
</evidence>
<dbReference type="SMART" id="SM00384">
    <property type="entry name" value="AT_hook"/>
    <property type="match status" value="2"/>
</dbReference>
<dbReference type="Pfam" id="PF00096">
    <property type="entry name" value="zf-C2H2"/>
    <property type="match status" value="4"/>
</dbReference>
<dbReference type="PROSITE" id="PS00028">
    <property type="entry name" value="ZINC_FINGER_C2H2_1"/>
    <property type="match status" value="5"/>
</dbReference>
<dbReference type="Gene3D" id="3.30.160.60">
    <property type="entry name" value="Classic Zinc Finger"/>
    <property type="match status" value="6"/>
</dbReference>
<feature type="region of interest" description="Disordered" evidence="8">
    <location>
        <begin position="1"/>
        <end position="41"/>
    </location>
</feature>